<keyword evidence="4 5" id="KW-0472">Membrane</keyword>
<evidence type="ECO:0000256" key="3">
    <source>
        <dbReference type="ARBA" id="ARBA00022989"/>
    </source>
</evidence>
<evidence type="ECO:0000313" key="7">
    <source>
        <dbReference type="Proteomes" id="UP001159427"/>
    </source>
</evidence>
<dbReference type="SUPFAM" id="SSF81321">
    <property type="entry name" value="Family A G protein-coupled receptor-like"/>
    <property type="match status" value="1"/>
</dbReference>
<feature type="transmembrane region" description="Helical" evidence="5">
    <location>
        <begin position="21"/>
        <end position="44"/>
    </location>
</feature>
<evidence type="ECO:0000256" key="2">
    <source>
        <dbReference type="ARBA" id="ARBA00022692"/>
    </source>
</evidence>
<proteinExistence type="predicted"/>
<dbReference type="Pfam" id="PF00001">
    <property type="entry name" value="7tm_1"/>
    <property type="match status" value="1"/>
</dbReference>
<keyword evidence="3 5" id="KW-1133">Transmembrane helix</keyword>
<dbReference type="Proteomes" id="UP001159427">
    <property type="component" value="Unassembled WGS sequence"/>
</dbReference>
<comment type="caution">
    <text evidence="6">The sequence shown here is derived from an EMBL/GenBank/DDBJ whole genome shotgun (WGS) entry which is preliminary data.</text>
</comment>
<sequence length="140" mass="16462">MRKKEEEMKTWMRKPKKALDIYRLAISTIFIFIPVLLVALYSIILIKLKKQAHPGEQSANAEEQRTRRNRNVLKMAIAIVLAFFHWTPYVINELISLCLLTFMRQREYIKISGKREIWGVSGCSGRRRNGKVVSLYQVKH</sequence>
<gene>
    <name evidence="6" type="ORF">PEVE_00026887</name>
</gene>
<evidence type="ECO:0000313" key="6">
    <source>
        <dbReference type="EMBL" id="CAH3193973.1"/>
    </source>
</evidence>
<evidence type="ECO:0008006" key="8">
    <source>
        <dbReference type="Google" id="ProtNLM"/>
    </source>
</evidence>
<organism evidence="6 7">
    <name type="scientific">Porites evermanni</name>
    <dbReference type="NCBI Taxonomy" id="104178"/>
    <lineage>
        <taxon>Eukaryota</taxon>
        <taxon>Metazoa</taxon>
        <taxon>Cnidaria</taxon>
        <taxon>Anthozoa</taxon>
        <taxon>Hexacorallia</taxon>
        <taxon>Scleractinia</taxon>
        <taxon>Fungiina</taxon>
        <taxon>Poritidae</taxon>
        <taxon>Porites</taxon>
    </lineage>
</organism>
<accession>A0ABN8STQ9</accession>
<reference evidence="6 7" key="1">
    <citation type="submission" date="2022-05" db="EMBL/GenBank/DDBJ databases">
        <authorList>
            <consortium name="Genoscope - CEA"/>
            <person name="William W."/>
        </authorList>
    </citation>
    <scope>NUCLEOTIDE SEQUENCE [LARGE SCALE GENOMIC DNA]</scope>
</reference>
<dbReference type="CDD" id="cd00637">
    <property type="entry name" value="7tm_classA_rhodopsin-like"/>
    <property type="match status" value="1"/>
</dbReference>
<comment type="subcellular location">
    <subcellularLocation>
        <location evidence="1">Membrane</location>
    </subcellularLocation>
</comment>
<evidence type="ECO:0000256" key="4">
    <source>
        <dbReference type="ARBA" id="ARBA00023136"/>
    </source>
</evidence>
<feature type="transmembrane region" description="Helical" evidence="5">
    <location>
        <begin position="75"/>
        <end position="102"/>
    </location>
</feature>
<evidence type="ECO:0000256" key="1">
    <source>
        <dbReference type="ARBA" id="ARBA00004370"/>
    </source>
</evidence>
<name>A0ABN8STQ9_9CNID</name>
<evidence type="ECO:0000256" key="5">
    <source>
        <dbReference type="SAM" id="Phobius"/>
    </source>
</evidence>
<dbReference type="Gene3D" id="1.20.1070.10">
    <property type="entry name" value="Rhodopsin 7-helix transmembrane proteins"/>
    <property type="match status" value="1"/>
</dbReference>
<protein>
    <recommendedName>
        <fullName evidence="8">G-protein coupled receptors family 1 profile domain-containing protein</fullName>
    </recommendedName>
</protein>
<dbReference type="EMBL" id="CALNXI010003661">
    <property type="protein sequence ID" value="CAH3193973.1"/>
    <property type="molecule type" value="Genomic_DNA"/>
</dbReference>
<dbReference type="InterPro" id="IPR000276">
    <property type="entry name" value="GPCR_Rhodpsn"/>
</dbReference>
<keyword evidence="7" id="KW-1185">Reference proteome</keyword>
<keyword evidence="2 5" id="KW-0812">Transmembrane</keyword>